<dbReference type="GO" id="GO:0007219">
    <property type="term" value="P:Notch signaling pathway"/>
    <property type="evidence" value="ECO:0007669"/>
    <property type="project" value="Ensembl"/>
</dbReference>
<dbReference type="EC" id="4.2.1.47" evidence="4"/>
<dbReference type="NCBIfam" id="TIGR01472">
    <property type="entry name" value="gmd"/>
    <property type="match status" value="1"/>
</dbReference>
<organism evidence="12">
    <name type="scientific">Pundamilia nyererei</name>
    <dbReference type="NCBI Taxonomy" id="303518"/>
    <lineage>
        <taxon>Eukaryota</taxon>
        <taxon>Metazoa</taxon>
        <taxon>Chordata</taxon>
        <taxon>Craniata</taxon>
        <taxon>Vertebrata</taxon>
        <taxon>Euteleostomi</taxon>
        <taxon>Actinopterygii</taxon>
        <taxon>Neopterygii</taxon>
        <taxon>Teleostei</taxon>
        <taxon>Neoteleostei</taxon>
        <taxon>Acanthomorphata</taxon>
        <taxon>Ovalentaria</taxon>
        <taxon>Cichlomorphae</taxon>
        <taxon>Cichliformes</taxon>
        <taxon>Cichlidae</taxon>
        <taxon>African cichlids</taxon>
        <taxon>Pseudocrenilabrinae</taxon>
        <taxon>Haplochromini</taxon>
        <taxon>Pundamilia</taxon>
    </lineage>
</organism>
<dbReference type="GO" id="GO:0010842">
    <property type="term" value="P:retina layer formation"/>
    <property type="evidence" value="ECO:0007669"/>
    <property type="project" value="Ensembl"/>
</dbReference>
<dbReference type="GO" id="GO:1904705">
    <property type="term" value="P:regulation of vascular associated smooth muscle cell proliferation"/>
    <property type="evidence" value="ECO:0007669"/>
    <property type="project" value="Ensembl"/>
</dbReference>
<dbReference type="InterPro" id="IPR016040">
    <property type="entry name" value="NAD(P)-bd_dom"/>
</dbReference>
<comment type="function">
    <text evidence="9">Catalyzes the conversion of GDP-D-mannose to GDP-4-dehydro-6-deoxy-D-mannose.</text>
</comment>
<evidence type="ECO:0000256" key="5">
    <source>
        <dbReference type="ARBA" id="ARBA00022857"/>
    </source>
</evidence>
<keyword evidence="6" id="KW-0456">Lyase</keyword>
<evidence type="ECO:0000259" key="11">
    <source>
        <dbReference type="Pfam" id="PF16363"/>
    </source>
</evidence>
<evidence type="ECO:0000256" key="4">
    <source>
        <dbReference type="ARBA" id="ARBA00011989"/>
    </source>
</evidence>
<protein>
    <recommendedName>
        <fullName evidence="10">GDP-mannose 4,6 dehydratase</fullName>
        <ecNumber evidence="4">4.2.1.47</ecNumber>
    </recommendedName>
    <alternativeName>
        <fullName evidence="7">GDP-D-mannose dehydratase</fullName>
    </alternativeName>
</protein>
<dbReference type="Ensembl" id="ENSPNYT00000030991.1">
    <property type="protein sequence ID" value="ENSPNYP00000030255.1"/>
    <property type="gene ID" value="ENSPNYG00000022798.1"/>
</dbReference>
<sequence length="385" mass="44338">MARYHFFYVRYDTINLDICRYRYESDIVFFNQQNCFLNILLHFVHGILRRSSSFNTGRIEHLYQNPQTHTEGNLKLHYGDLTDSTCLVKIISQVKPTEIYNLGAQSHVKISFDLAEYTANVDGVGTLRLLDAIKTCGLTNSVKFYQASTSELYGKVQEIPQKETTPFYPRSPYGAAKLYAYWIVVNFREAYNMFAVNGILFNHESPRRGANFVTRKISRSVAKIHLGQLEFFSLGNLDSKRDWGHANDYVEAMWLMLQQEEPEDFIIATGEVHSVREFVERAFGHVGKTIVWEGKDEKEVGRCQETGVIHVKVDPKYFRPTEVVSQVSPTICVYMYNARVFMHPVLTPLVCLPLPLCSGNLEMLAILAYIKSIIHICTFDPRNLW</sequence>
<dbReference type="CDD" id="cd05260">
    <property type="entry name" value="GDP_MD_SDR_e"/>
    <property type="match status" value="1"/>
</dbReference>
<evidence type="ECO:0000256" key="6">
    <source>
        <dbReference type="ARBA" id="ARBA00023239"/>
    </source>
</evidence>
<evidence type="ECO:0000256" key="10">
    <source>
        <dbReference type="ARBA" id="ARBA00071431"/>
    </source>
</evidence>
<dbReference type="GO" id="GO:0021564">
    <property type="term" value="P:vagus nerve development"/>
    <property type="evidence" value="ECO:0007669"/>
    <property type="project" value="Ensembl"/>
</dbReference>
<dbReference type="GO" id="GO:0001568">
    <property type="term" value="P:blood vessel development"/>
    <property type="evidence" value="ECO:0007669"/>
    <property type="project" value="Ensembl"/>
</dbReference>
<evidence type="ECO:0000256" key="2">
    <source>
        <dbReference type="ARBA" id="ARBA00004912"/>
    </source>
</evidence>
<accession>A0A3B4H4X2</accession>
<dbReference type="Pfam" id="PF16363">
    <property type="entry name" value="GDP_Man_Dehyd"/>
    <property type="match status" value="1"/>
</dbReference>
<dbReference type="PANTHER" id="PTHR43715:SF1">
    <property type="entry name" value="GDP-MANNOSE 4,6 DEHYDRATASE"/>
    <property type="match status" value="1"/>
</dbReference>
<dbReference type="GO" id="GO:0008593">
    <property type="term" value="P:regulation of Notch signaling pathway"/>
    <property type="evidence" value="ECO:0007669"/>
    <property type="project" value="Ensembl"/>
</dbReference>
<evidence type="ECO:0000313" key="12">
    <source>
        <dbReference type="Ensembl" id="ENSPNYP00000030255.1"/>
    </source>
</evidence>
<dbReference type="PANTHER" id="PTHR43715">
    <property type="entry name" value="GDP-MANNOSE 4,6-DEHYDRATASE"/>
    <property type="match status" value="1"/>
</dbReference>
<comment type="catalytic activity">
    <reaction evidence="8">
        <text>GDP-alpha-D-mannose = GDP-4-dehydro-alpha-D-rhamnose + H2O</text>
        <dbReference type="Rhea" id="RHEA:23820"/>
        <dbReference type="ChEBI" id="CHEBI:15377"/>
        <dbReference type="ChEBI" id="CHEBI:57527"/>
        <dbReference type="ChEBI" id="CHEBI:57964"/>
        <dbReference type="EC" id="4.2.1.47"/>
    </reaction>
    <physiologicalReaction direction="left-to-right" evidence="8">
        <dbReference type="Rhea" id="RHEA:23821"/>
    </physiologicalReaction>
</comment>
<evidence type="ECO:0000256" key="9">
    <source>
        <dbReference type="ARBA" id="ARBA00059383"/>
    </source>
</evidence>
<dbReference type="InterPro" id="IPR006368">
    <property type="entry name" value="GDP_Man_deHydtase"/>
</dbReference>
<dbReference type="AlphaFoldDB" id="A0A3B4H4X2"/>
<name>A0A3B4H4X2_9CICH</name>
<dbReference type="SUPFAM" id="SSF51735">
    <property type="entry name" value="NAD(P)-binding Rossmann-fold domains"/>
    <property type="match status" value="1"/>
</dbReference>
<dbReference type="GO" id="GO:0008446">
    <property type="term" value="F:GDP-mannose 4,6-dehydratase activity"/>
    <property type="evidence" value="ECO:0007669"/>
    <property type="project" value="UniProtKB-EC"/>
</dbReference>
<dbReference type="Gene3D" id="3.40.50.720">
    <property type="entry name" value="NAD(P)-binding Rossmann-like Domain"/>
    <property type="match status" value="1"/>
</dbReference>
<reference evidence="12" key="1">
    <citation type="submission" date="2023-09" db="UniProtKB">
        <authorList>
            <consortium name="Ensembl"/>
        </authorList>
    </citation>
    <scope>IDENTIFICATION</scope>
</reference>
<dbReference type="GO" id="GO:0042351">
    <property type="term" value="P:'de novo' GDP-L-fucose biosynthetic process"/>
    <property type="evidence" value="ECO:0007669"/>
    <property type="project" value="UniProtKB-UniPathway"/>
</dbReference>
<dbReference type="InterPro" id="IPR036291">
    <property type="entry name" value="NAD(P)-bd_dom_sf"/>
</dbReference>
<proteinExistence type="inferred from homology"/>
<dbReference type="GeneTree" id="ENSGT00440000033640"/>
<comment type="pathway">
    <text evidence="2">Nucleotide-sugar biosynthesis; GDP-L-fucose biosynthesis via de novo pathway; GDP-L-fucose from GDP-alpha-D-mannose: step 1/2.</text>
</comment>
<dbReference type="Gene3D" id="3.90.25.10">
    <property type="entry name" value="UDP-galactose 4-epimerase, domain 1"/>
    <property type="match status" value="1"/>
</dbReference>
<dbReference type="UniPathway" id="UPA00128">
    <property type="reaction ID" value="UER00190"/>
</dbReference>
<comment type="similarity">
    <text evidence="3">Belongs to the NAD(P)-dependent epimerase/dehydratase family. GDP-mannose 4,6-dehydratase subfamily.</text>
</comment>
<keyword evidence="5" id="KW-0521">NADP</keyword>
<evidence type="ECO:0000256" key="3">
    <source>
        <dbReference type="ARBA" id="ARBA00009263"/>
    </source>
</evidence>
<comment type="cofactor">
    <cofactor evidence="1">
        <name>NADP(+)</name>
        <dbReference type="ChEBI" id="CHEBI:58349"/>
    </cofactor>
</comment>
<dbReference type="FunFam" id="3.40.50.720:FF:001053">
    <property type="entry name" value="GDP-mannose 4,6 dehydratase"/>
    <property type="match status" value="1"/>
</dbReference>
<dbReference type="GO" id="GO:0008417">
    <property type="term" value="F:fucosyltransferase activity"/>
    <property type="evidence" value="ECO:0007669"/>
    <property type="project" value="Ensembl"/>
</dbReference>
<evidence type="ECO:0000256" key="1">
    <source>
        <dbReference type="ARBA" id="ARBA00001937"/>
    </source>
</evidence>
<evidence type="ECO:0000256" key="8">
    <source>
        <dbReference type="ARBA" id="ARBA00050823"/>
    </source>
</evidence>
<dbReference type="STRING" id="303518.ENSPNYP00000030255"/>
<evidence type="ECO:0000256" key="7">
    <source>
        <dbReference type="ARBA" id="ARBA00031085"/>
    </source>
</evidence>
<feature type="domain" description="NAD(P)-binding" evidence="11">
    <location>
        <begin position="44"/>
        <end position="324"/>
    </location>
</feature>
<dbReference type="GO" id="GO:0021744">
    <property type="term" value="P:dorsal motor nucleus of vagus nerve development"/>
    <property type="evidence" value="ECO:0007669"/>
    <property type="project" value="Ensembl"/>
</dbReference>